<dbReference type="Proteomes" id="UP000256924">
    <property type="component" value="Unassembled WGS sequence"/>
</dbReference>
<accession>A0A3D9AT59</accession>
<dbReference type="EMBL" id="QNVU01000039">
    <property type="protein sequence ID" value="REC44568.1"/>
    <property type="molecule type" value="Genomic_DNA"/>
</dbReference>
<dbReference type="AlphaFoldDB" id="A0A3D9AT59"/>
<reference evidence="1 2" key="1">
    <citation type="journal article" date="2004" name="Emerg. Infect. Dis.">
        <title>Amoebae-resisting bacteria isolated from human nasal swabs by amoebal coculture.</title>
        <authorList>
            <person name="Greub G."/>
            <person name="La Scola B."/>
            <person name="Raoult D."/>
        </authorList>
    </citation>
    <scope>NUCLEOTIDE SEQUENCE [LARGE SCALE GENOMIC DNA]</scope>
    <source>
        <strain evidence="1 2">CCUG 51329</strain>
    </source>
</reference>
<keyword evidence="2" id="KW-1185">Reference proteome</keyword>
<evidence type="ECO:0000313" key="1">
    <source>
        <dbReference type="EMBL" id="REC44568.1"/>
    </source>
</evidence>
<evidence type="ECO:0000313" key="2">
    <source>
        <dbReference type="Proteomes" id="UP000256924"/>
    </source>
</evidence>
<proteinExistence type="predicted"/>
<organism evidence="1 2">
    <name type="scientific">Candidatus Chryseobacterium massiliense</name>
    <dbReference type="NCBI Taxonomy" id="204089"/>
    <lineage>
        <taxon>Bacteria</taxon>
        <taxon>Pseudomonadati</taxon>
        <taxon>Bacteroidota</taxon>
        <taxon>Flavobacteriia</taxon>
        <taxon>Flavobacteriales</taxon>
        <taxon>Weeksellaceae</taxon>
        <taxon>Chryseobacterium group</taxon>
        <taxon>Chryseobacterium</taxon>
    </lineage>
</organism>
<sequence>MEEDKNAFMKKLLPLFLTLIFTTIFSQEYHFDYSIESQTTQIKPDKEKSVSTAFYDSTNKIHLNIDRFNDQFKGIIYDKNKNLRHVFKVIPSKDFVTFEYMYTNDFSKDKHKDIANGDILEIKKMDSLQYQIIGYKNEKKTKKRFSVLVSLEKSTFDYLKLGIDHGKTDEMQKNVRAFLDPNSNYAVKRLQVDYHSTGYSYDSSLKITNVDFSLKLPKELIIKEYNVFGEFQN</sequence>
<gene>
    <name evidence="1" type="ORF">DRF68_16265</name>
</gene>
<name>A0A3D9AT59_9FLAO</name>
<comment type="caution">
    <text evidence="1">The sequence shown here is derived from an EMBL/GenBank/DDBJ whole genome shotgun (WGS) entry which is preliminary data.</text>
</comment>
<dbReference type="RefSeq" id="WP_116099497.1">
    <property type="nucleotide sequence ID" value="NZ_QNVU01000039.1"/>
</dbReference>
<protein>
    <submittedName>
        <fullName evidence="1">Uncharacterized protein</fullName>
    </submittedName>
</protein>